<evidence type="ECO:0000313" key="2">
    <source>
        <dbReference type="EMBL" id="KAK5088851.1"/>
    </source>
</evidence>
<reference evidence="2 3" key="1">
    <citation type="submission" date="2023-08" db="EMBL/GenBank/DDBJ databases">
        <title>Black Yeasts Isolated from many extreme environments.</title>
        <authorList>
            <person name="Coleine C."/>
            <person name="Stajich J.E."/>
            <person name="Selbmann L."/>
        </authorList>
    </citation>
    <scope>NUCLEOTIDE SEQUENCE [LARGE SCALE GENOMIC DNA]</scope>
    <source>
        <strain evidence="2 3">CCFEE 5910</strain>
    </source>
</reference>
<protein>
    <submittedName>
        <fullName evidence="2">Uncharacterized protein</fullName>
    </submittedName>
</protein>
<evidence type="ECO:0000256" key="1">
    <source>
        <dbReference type="SAM" id="MobiDB-lite"/>
    </source>
</evidence>
<name>A0AAN7T3M6_9EURO</name>
<feature type="compositionally biased region" description="Polar residues" evidence="1">
    <location>
        <begin position="25"/>
        <end position="44"/>
    </location>
</feature>
<gene>
    <name evidence="2" type="ORF">LTR05_003073</name>
</gene>
<evidence type="ECO:0000313" key="3">
    <source>
        <dbReference type="Proteomes" id="UP001309876"/>
    </source>
</evidence>
<organism evidence="2 3">
    <name type="scientific">Lithohypha guttulata</name>
    <dbReference type="NCBI Taxonomy" id="1690604"/>
    <lineage>
        <taxon>Eukaryota</taxon>
        <taxon>Fungi</taxon>
        <taxon>Dikarya</taxon>
        <taxon>Ascomycota</taxon>
        <taxon>Pezizomycotina</taxon>
        <taxon>Eurotiomycetes</taxon>
        <taxon>Chaetothyriomycetidae</taxon>
        <taxon>Chaetothyriales</taxon>
        <taxon>Trichomeriaceae</taxon>
        <taxon>Lithohypha</taxon>
    </lineage>
</organism>
<proteinExistence type="predicted"/>
<feature type="region of interest" description="Disordered" evidence="1">
    <location>
        <begin position="65"/>
        <end position="121"/>
    </location>
</feature>
<dbReference type="EMBL" id="JAVRRJ010000002">
    <property type="protein sequence ID" value="KAK5088851.1"/>
    <property type="molecule type" value="Genomic_DNA"/>
</dbReference>
<comment type="caution">
    <text evidence="2">The sequence shown here is derived from an EMBL/GenBank/DDBJ whole genome shotgun (WGS) entry which is preliminary data.</text>
</comment>
<feature type="compositionally biased region" description="Basic and acidic residues" evidence="1">
    <location>
        <begin position="79"/>
        <end position="91"/>
    </location>
</feature>
<keyword evidence="3" id="KW-1185">Reference proteome</keyword>
<feature type="region of interest" description="Disordered" evidence="1">
    <location>
        <begin position="1"/>
        <end position="53"/>
    </location>
</feature>
<sequence length="121" mass="12692">MASSKHSSDILNTDIKQSAAHEQAGTGSSHVTTDGSIVQSSDPSTRPDASYTEKLKGNLAGAVKGTVGSLQATTGTVTRNKEMEQKGLDKMQEEDERLGAKRGVMPVGSGQRMTKTTDPEA</sequence>
<dbReference type="Proteomes" id="UP001309876">
    <property type="component" value="Unassembled WGS sequence"/>
</dbReference>
<accession>A0AAN7T3M6</accession>
<feature type="compositionally biased region" description="Polar residues" evidence="1">
    <location>
        <begin position="1"/>
        <end position="16"/>
    </location>
</feature>
<feature type="compositionally biased region" description="Polar residues" evidence="1">
    <location>
        <begin position="68"/>
        <end position="78"/>
    </location>
</feature>
<dbReference type="AlphaFoldDB" id="A0AAN7T3M6"/>